<keyword evidence="4" id="KW-0433">Leucine-rich repeat</keyword>
<organism evidence="11 12">
    <name type="scientific">Carpinus fangiana</name>
    <dbReference type="NCBI Taxonomy" id="176857"/>
    <lineage>
        <taxon>Eukaryota</taxon>
        <taxon>Viridiplantae</taxon>
        <taxon>Streptophyta</taxon>
        <taxon>Embryophyta</taxon>
        <taxon>Tracheophyta</taxon>
        <taxon>Spermatophyta</taxon>
        <taxon>Magnoliopsida</taxon>
        <taxon>eudicotyledons</taxon>
        <taxon>Gunneridae</taxon>
        <taxon>Pentapetalae</taxon>
        <taxon>rosids</taxon>
        <taxon>fabids</taxon>
        <taxon>Fagales</taxon>
        <taxon>Betulaceae</taxon>
        <taxon>Carpinus</taxon>
    </lineage>
</organism>
<dbReference type="SUPFAM" id="SSF52058">
    <property type="entry name" value="L domain-like"/>
    <property type="match status" value="1"/>
</dbReference>
<dbReference type="InterPro" id="IPR001611">
    <property type="entry name" value="Leu-rich_rpt"/>
</dbReference>
<evidence type="ECO:0000313" key="12">
    <source>
        <dbReference type="Proteomes" id="UP000327013"/>
    </source>
</evidence>
<keyword evidence="5" id="KW-0812">Transmembrane</keyword>
<dbReference type="EMBL" id="CM017326">
    <property type="protein sequence ID" value="KAE8077808.1"/>
    <property type="molecule type" value="Genomic_DNA"/>
</dbReference>
<keyword evidence="7" id="KW-0677">Repeat</keyword>
<keyword evidence="6" id="KW-0732">Signal</keyword>
<dbReference type="AlphaFoldDB" id="A0A5N6RIJ1"/>
<keyword evidence="12" id="KW-1185">Reference proteome</keyword>
<dbReference type="PANTHER" id="PTHR48062">
    <property type="entry name" value="RECEPTOR-LIKE PROTEIN 14"/>
    <property type="match status" value="1"/>
</dbReference>
<evidence type="ECO:0000256" key="9">
    <source>
        <dbReference type="ARBA" id="ARBA00023136"/>
    </source>
</evidence>
<evidence type="ECO:0000256" key="3">
    <source>
        <dbReference type="ARBA" id="ARBA00022475"/>
    </source>
</evidence>
<dbReference type="Proteomes" id="UP000327013">
    <property type="component" value="Chromosome 6"/>
</dbReference>
<dbReference type="GO" id="GO:0012505">
    <property type="term" value="C:endomembrane system"/>
    <property type="evidence" value="ECO:0007669"/>
    <property type="project" value="UniProtKB-SubCell"/>
</dbReference>
<keyword evidence="8" id="KW-1133">Transmembrane helix</keyword>
<evidence type="ECO:0000256" key="8">
    <source>
        <dbReference type="ARBA" id="ARBA00022989"/>
    </source>
</evidence>
<comment type="similarity">
    <text evidence="2">Belongs to the RLP family.</text>
</comment>
<dbReference type="PRINTS" id="PR00019">
    <property type="entry name" value="LEURICHRPT"/>
</dbReference>
<evidence type="ECO:0000256" key="2">
    <source>
        <dbReference type="ARBA" id="ARBA00009592"/>
    </source>
</evidence>
<keyword evidence="9" id="KW-0472">Membrane</keyword>
<evidence type="ECO:0000256" key="7">
    <source>
        <dbReference type="ARBA" id="ARBA00022737"/>
    </source>
</evidence>
<protein>
    <recommendedName>
        <fullName evidence="13">Leucine-rich repeat-containing N-terminal plant-type domain-containing protein</fullName>
    </recommendedName>
</protein>
<comment type="subcellular location">
    <subcellularLocation>
        <location evidence="1">Cell membrane</location>
    </subcellularLocation>
    <subcellularLocation>
        <location evidence="10">Endomembrane system</location>
        <topology evidence="10">Single-pass membrane protein</topology>
    </subcellularLocation>
</comment>
<sequence length="120" mass="13240">MPLPPMFSNANSSSPLSFIDLSDNHLNSFVFPRLFKYTNCLVFLKLSGNNLEGSIPRAFGNMVALVHLDLSFNNLEGSIARAFGNVVALVHLDLSFNKLEGAIPQTLENLHNLSIRLVIQ</sequence>
<dbReference type="FunFam" id="3.80.10.10:FF:000383">
    <property type="entry name" value="Leucine-rich repeat receptor protein kinase EMS1"/>
    <property type="match status" value="1"/>
</dbReference>
<dbReference type="InterPro" id="IPR051502">
    <property type="entry name" value="RLP_Defense_Trigger"/>
</dbReference>
<keyword evidence="3" id="KW-1003">Cell membrane</keyword>
<dbReference type="InterPro" id="IPR032675">
    <property type="entry name" value="LRR_dom_sf"/>
</dbReference>
<evidence type="ECO:0000256" key="4">
    <source>
        <dbReference type="ARBA" id="ARBA00022614"/>
    </source>
</evidence>
<evidence type="ECO:0008006" key="13">
    <source>
        <dbReference type="Google" id="ProtNLM"/>
    </source>
</evidence>
<gene>
    <name evidence="11" type="ORF">FH972_016334</name>
</gene>
<evidence type="ECO:0000256" key="10">
    <source>
        <dbReference type="ARBA" id="ARBA00037847"/>
    </source>
</evidence>
<dbReference type="Gene3D" id="3.80.10.10">
    <property type="entry name" value="Ribonuclease Inhibitor"/>
    <property type="match status" value="1"/>
</dbReference>
<reference evidence="11 12" key="1">
    <citation type="submission" date="2019-06" db="EMBL/GenBank/DDBJ databases">
        <title>A chromosomal-level reference genome of Carpinus fangiana (Coryloideae, Betulaceae).</title>
        <authorList>
            <person name="Yang X."/>
            <person name="Wang Z."/>
            <person name="Zhang L."/>
            <person name="Hao G."/>
            <person name="Liu J."/>
            <person name="Yang Y."/>
        </authorList>
    </citation>
    <scope>NUCLEOTIDE SEQUENCE [LARGE SCALE GENOMIC DNA]</scope>
    <source>
        <strain evidence="11">Cfa_2016G</strain>
        <tissue evidence="11">Leaf</tissue>
    </source>
</reference>
<evidence type="ECO:0000256" key="1">
    <source>
        <dbReference type="ARBA" id="ARBA00004236"/>
    </source>
</evidence>
<dbReference type="Pfam" id="PF00560">
    <property type="entry name" value="LRR_1"/>
    <property type="match status" value="1"/>
</dbReference>
<dbReference type="PANTHER" id="PTHR48062:SF52">
    <property type="entry name" value="RECEPTOR-LIKE PROTEIN 8-RELATED"/>
    <property type="match status" value="1"/>
</dbReference>
<evidence type="ECO:0000256" key="6">
    <source>
        <dbReference type="ARBA" id="ARBA00022729"/>
    </source>
</evidence>
<proteinExistence type="inferred from homology"/>
<dbReference type="OrthoDB" id="8731593at2759"/>
<accession>A0A5N6RIJ1</accession>
<evidence type="ECO:0000256" key="5">
    <source>
        <dbReference type="ARBA" id="ARBA00022692"/>
    </source>
</evidence>
<dbReference type="GO" id="GO:0005886">
    <property type="term" value="C:plasma membrane"/>
    <property type="evidence" value="ECO:0007669"/>
    <property type="project" value="UniProtKB-SubCell"/>
</dbReference>
<dbReference type="Pfam" id="PF13855">
    <property type="entry name" value="LRR_8"/>
    <property type="match status" value="1"/>
</dbReference>
<name>A0A5N6RIJ1_9ROSI</name>
<evidence type="ECO:0000313" key="11">
    <source>
        <dbReference type="EMBL" id="KAE8077808.1"/>
    </source>
</evidence>